<evidence type="ECO:0000313" key="11">
    <source>
        <dbReference type="Proteomes" id="UP000625316"/>
    </source>
</evidence>
<feature type="transmembrane region" description="Helical" evidence="8">
    <location>
        <begin position="208"/>
        <end position="228"/>
    </location>
</feature>
<dbReference type="EMBL" id="JADEXQ010000095">
    <property type="protein sequence ID" value="MBE9032244.1"/>
    <property type="molecule type" value="Genomic_DNA"/>
</dbReference>
<feature type="transmembrane region" description="Helical" evidence="8">
    <location>
        <begin position="566"/>
        <end position="588"/>
    </location>
</feature>
<evidence type="ECO:0000256" key="6">
    <source>
        <dbReference type="ARBA" id="ARBA00023136"/>
    </source>
</evidence>
<reference evidence="10" key="1">
    <citation type="submission" date="2020-10" db="EMBL/GenBank/DDBJ databases">
        <authorList>
            <person name="Castelo-Branco R."/>
            <person name="Eusebio N."/>
            <person name="Adriana R."/>
            <person name="Vieira A."/>
            <person name="Brugerolle De Fraissinette N."/>
            <person name="Rezende De Castro R."/>
            <person name="Schneider M.P."/>
            <person name="Vasconcelos V."/>
            <person name="Leao P.N."/>
        </authorList>
    </citation>
    <scope>NUCLEOTIDE SEQUENCE</scope>
    <source>
        <strain evidence="10">LEGE 11480</strain>
    </source>
</reference>
<evidence type="ECO:0000256" key="8">
    <source>
        <dbReference type="RuleBase" id="RU362002"/>
    </source>
</evidence>
<dbReference type="AlphaFoldDB" id="A0A928VUD5"/>
<comment type="subcellular location">
    <subcellularLocation>
        <location evidence="8">Cell membrane</location>
        <topology evidence="8">Multi-pass membrane protein</topology>
    </subcellularLocation>
    <subcellularLocation>
        <location evidence="1">Membrane</location>
        <topology evidence="1">Multi-pass membrane protein</topology>
    </subcellularLocation>
</comment>
<keyword evidence="6 8" id="KW-0472">Membrane</keyword>
<dbReference type="RefSeq" id="WP_264327063.1">
    <property type="nucleotide sequence ID" value="NZ_JADEXQ010000095.1"/>
</dbReference>
<feature type="transmembrane region" description="Helical" evidence="8">
    <location>
        <begin position="334"/>
        <end position="355"/>
    </location>
</feature>
<dbReference type="PROSITE" id="PS01219">
    <property type="entry name" value="AMMONIUM_TRANSP"/>
    <property type="match status" value="1"/>
</dbReference>
<dbReference type="InterPro" id="IPR029020">
    <property type="entry name" value="Ammonium/urea_transptr"/>
</dbReference>
<proteinExistence type="inferred from homology"/>
<feature type="transmembrane region" description="Helical" evidence="8">
    <location>
        <begin position="480"/>
        <end position="496"/>
    </location>
</feature>
<feature type="transmembrane region" description="Helical" evidence="8">
    <location>
        <begin position="300"/>
        <end position="322"/>
    </location>
</feature>
<dbReference type="PANTHER" id="PTHR11730">
    <property type="entry name" value="AMMONIUM TRANSPORTER"/>
    <property type="match status" value="1"/>
</dbReference>
<comment type="similarity">
    <text evidence="2 8">Belongs to the ammonia transporter channel (TC 1.A.11.2) family.</text>
</comment>
<dbReference type="InterPro" id="IPR024041">
    <property type="entry name" value="NH4_transpt_AmtB-like_dom"/>
</dbReference>
<dbReference type="Pfam" id="PF00909">
    <property type="entry name" value="Ammonium_transp"/>
    <property type="match status" value="1"/>
</dbReference>
<feature type="transmembrane region" description="Helical" evidence="8">
    <location>
        <begin position="420"/>
        <end position="447"/>
    </location>
</feature>
<feature type="transmembrane region" description="Helical" evidence="8">
    <location>
        <begin position="172"/>
        <end position="196"/>
    </location>
</feature>
<evidence type="ECO:0000256" key="5">
    <source>
        <dbReference type="ARBA" id="ARBA00022989"/>
    </source>
</evidence>
<evidence type="ECO:0000256" key="4">
    <source>
        <dbReference type="ARBA" id="ARBA00022692"/>
    </source>
</evidence>
<dbReference type="GO" id="GO:0008519">
    <property type="term" value="F:ammonium channel activity"/>
    <property type="evidence" value="ECO:0007669"/>
    <property type="project" value="InterPro"/>
</dbReference>
<accession>A0A928VUD5</accession>
<feature type="transmembrane region" description="Helical" evidence="8">
    <location>
        <begin position="454"/>
        <end position="474"/>
    </location>
</feature>
<feature type="transmembrane region" description="Helical" evidence="8">
    <location>
        <begin position="31"/>
        <end position="51"/>
    </location>
</feature>
<keyword evidence="3 8" id="KW-0813">Transport</keyword>
<dbReference type="GO" id="GO:0097272">
    <property type="term" value="P:ammonium homeostasis"/>
    <property type="evidence" value="ECO:0007669"/>
    <property type="project" value="TreeGrafter"/>
</dbReference>
<name>A0A928VUD5_9CYAN</name>
<comment type="caution">
    <text evidence="10">The sequence shown here is derived from an EMBL/GenBank/DDBJ whole genome shotgun (WGS) entry which is preliminary data.</text>
</comment>
<feature type="transmembrane region" description="Helical" evidence="8">
    <location>
        <begin position="508"/>
        <end position="526"/>
    </location>
</feature>
<gene>
    <name evidence="10" type="ORF">IQ266_21110</name>
</gene>
<keyword evidence="5 8" id="KW-1133">Transmembrane helix</keyword>
<dbReference type="GO" id="GO:0005886">
    <property type="term" value="C:plasma membrane"/>
    <property type="evidence" value="ECO:0007669"/>
    <property type="project" value="UniProtKB-SubCell"/>
</dbReference>
<evidence type="ECO:0000256" key="1">
    <source>
        <dbReference type="ARBA" id="ARBA00004141"/>
    </source>
</evidence>
<evidence type="ECO:0000256" key="2">
    <source>
        <dbReference type="ARBA" id="ARBA00005887"/>
    </source>
</evidence>
<keyword evidence="4 8" id="KW-0812">Transmembrane</keyword>
<dbReference type="PANTHER" id="PTHR11730:SF89">
    <property type="entry name" value="AMMONIUM TRANSPORTER SLL0108-RELATED"/>
    <property type="match status" value="1"/>
</dbReference>
<feature type="transmembrane region" description="Helical" evidence="8">
    <location>
        <begin position="388"/>
        <end position="408"/>
    </location>
</feature>
<protein>
    <recommendedName>
        <fullName evidence="8">Ammonium transporter</fullName>
    </recommendedName>
</protein>
<evidence type="ECO:0000259" key="9">
    <source>
        <dbReference type="Pfam" id="PF00909"/>
    </source>
</evidence>
<dbReference type="NCBIfam" id="TIGR00836">
    <property type="entry name" value="amt"/>
    <property type="match status" value="1"/>
</dbReference>
<dbReference type="InterPro" id="IPR001905">
    <property type="entry name" value="Ammonium_transpt"/>
</dbReference>
<sequence>MNDLSQQIVELVIKQAYLTFKKGNMMIFRRSLGYFIILFLLPLSFWVANLFSARIHPCNKGIGNTFSLNGLAEHVEIAVENKYPKKQFDISVAQSGCDIDFRGKDVTESNKDNLKRIAKEDVKVETDQGNLNPVKDVTFSELEILKVGDTDSARIRELEISQYKYQITLNTIWVLVAGSLVFFMNAGFAALETGFCRFKNSKTILAKNLVVFSIVAIVFWALGFGVMFGKGNPIFGSSGFFLISYAENSPTIGNAYKGVFESLNQAAIPLSTKFFFQLTFASTAATIISGAVAERIKFKSFFLFVPLFTIFVYAVVGHWIWGGGWLSKLHFWDFAGSTTVHSVGGMAGLIGTWILKPRLDRYRSGVGGALPDFRGRTCRGNRIYPFKAYSLSLSTLGCLILWLGWFGFNAGSTLEANSTAISHVLLNTALAGSTGSLGSLIGAWIYFEKPSIAFLINGILGGCVSITASCAFVGLPSAAIIGFIGGILVNFVTVLLEKIEIDDPVGAIPVHLGCGIWGTIAVGLFSEGANIYSKYGLYPKYDQNNLEIPVGPDIGILLGGSFWESLWPQIIGILTVAIYVILVSWVLWKLIGLISGGDLRISRIDERKGINREFWDS</sequence>
<feature type="transmembrane region" description="Helical" evidence="8">
    <location>
        <begin position="274"/>
        <end position="293"/>
    </location>
</feature>
<keyword evidence="11" id="KW-1185">Reference proteome</keyword>
<dbReference type="InterPro" id="IPR018047">
    <property type="entry name" value="Ammonium_transpt_CS"/>
</dbReference>
<evidence type="ECO:0000256" key="3">
    <source>
        <dbReference type="ARBA" id="ARBA00022448"/>
    </source>
</evidence>
<dbReference type="SUPFAM" id="SSF111352">
    <property type="entry name" value="Ammonium transporter"/>
    <property type="match status" value="1"/>
</dbReference>
<dbReference type="Proteomes" id="UP000625316">
    <property type="component" value="Unassembled WGS sequence"/>
</dbReference>
<dbReference type="Gene3D" id="1.10.3430.10">
    <property type="entry name" value="Ammonium transporter AmtB like domains"/>
    <property type="match status" value="1"/>
</dbReference>
<evidence type="ECO:0000313" key="10">
    <source>
        <dbReference type="EMBL" id="MBE9032244.1"/>
    </source>
</evidence>
<evidence type="ECO:0000256" key="7">
    <source>
        <dbReference type="ARBA" id="ARBA00023177"/>
    </source>
</evidence>
<organism evidence="10 11">
    <name type="scientific">Romeriopsis navalis LEGE 11480</name>
    <dbReference type="NCBI Taxonomy" id="2777977"/>
    <lineage>
        <taxon>Bacteria</taxon>
        <taxon>Bacillati</taxon>
        <taxon>Cyanobacteriota</taxon>
        <taxon>Cyanophyceae</taxon>
        <taxon>Leptolyngbyales</taxon>
        <taxon>Leptolyngbyaceae</taxon>
        <taxon>Romeriopsis</taxon>
        <taxon>Romeriopsis navalis</taxon>
    </lineage>
</organism>
<keyword evidence="7 8" id="KW-0924">Ammonia transport</keyword>
<feature type="domain" description="Ammonium transporter AmtB-like" evidence="9">
    <location>
        <begin position="173"/>
        <end position="611"/>
    </location>
</feature>